<dbReference type="InterPro" id="IPR000477">
    <property type="entry name" value="RT_dom"/>
</dbReference>
<evidence type="ECO:0000256" key="8">
    <source>
        <dbReference type="ARBA" id="ARBA00022918"/>
    </source>
</evidence>
<comment type="caution">
    <text evidence="13">The sequence shown here is derived from an EMBL/GenBank/DDBJ whole genome shotgun (WGS) entry which is preliminary data.</text>
</comment>
<keyword evidence="6" id="KW-0255">Endonuclease</keyword>
<reference evidence="13 14" key="1">
    <citation type="submission" date="2024-06" db="EMBL/GenBank/DDBJ databases">
        <title>The draft genome of Grus japonensis, version 3.</title>
        <authorList>
            <person name="Nabeshima K."/>
            <person name="Suzuki S."/>
            <person name="Onuma M."/>
        </authorList>
    </citation>
    <scope>NUCLEOTIDE SEQUENCE [LARGE SCALE GENOMIC DNA]</scope>
    <source>
        <strain evidence="13 14">451A</strain>
    </source>
</reference>
<keyword evidence="4" id="KW-0548">Nucleotidyltransferase</keyword>
<dbReference type="InterPro" id="IPR036397">
    <property type="entry name" value="RNaseH_sf"/>
</dbReference>
<dbReference type="PANTHER" id="PTHR41694">
    <property type="entry name" value="ENDOGENOUS RETROVIRUS GROUP K MEMBER POL PROTEIN"/>
    <property type="match status" value="1"/>
</dbReference>
<evidence type="ECO:0000256" key="4">
    <source>
        <dbReference type="ARBA" id="ARBA00022695"/>
    </source>
</evidence>
<organism evidence="13 14">
    <name type="scientific">Grus japonensis</name>
    <name type="common">Japanese crane</name>
    <name type="synonym">Red-crowned crane</name>
    <dbReference type="NCBI Taxonomy" id="30415"/>
    <lineage>
        <taxon>Eukaryota</taxon>
        <taxon>Metazoa</taxon>
        <taxon>Chordata</taxon>
        <taxon>Craniata</taxon>
        <taxon>Vertebrata</taxon>
        <taxon>Euteleostomi</taxon>
        <taxon>Archelosauria</taxon>
        <taxon>Archosauria</taxon>
        <taxon>Dinosauria</taxon>
        <taxon>Saurischia</taxon>
        <taxon>Theropoda</taxon>
        <taxon>Coelurosauria</taxon>
        <taxon>Aves</taxon>
        <taxon>Neognathae</taxon>
        <taxon>Neoaves</taxon>
        <taxon>Gruiformes</taxon>
        <taxon>Gruidae</taxon>
        <taxon>Grus</taxon>
    </lineage>
</organism>
<dbReference type="PROSITE" id="PS50879">
    <property type="entry name" value="RNASE_H_1"/>
    <property type="match status" value="1"/>
</dbReference>
<dbReference type="InterPro" id="IPR001969">
    <property type="entry name" value="Aspartic_peptidase_AS"/>
</dbReference>
<dbReference type="Gene3D" id="3.30.420.10">
    <property type="entry name" value="Ribonuclease H-like superfamily/Ribonuclease H"/>
    <property type="match status" value="2"/>
</dbReference>
<dbReference type="PANTHER" id="PTHR41694:SF3">
    <property type="entry name" value="RNA-DIRECTED DNA POLYMERASE-RELATED"/>
    <property type="match status" value="1"/>
</dbReference>
<dbReference type="EC" id="3.1.26.4" evidence="2"/>
<evidence type="ECO:0000256" key="1">
    <source>
        <dbReference type="ARBA" id="ARBA00010879"/>
    </source>
</evidence>
<dbReference type="InterPro" id="IPR002156">
    <property type="entry name" value="RNaseH_domain"/>
</dbReference>
<dbReference type="InterPro" id="IPR021109">
    <property type="entry name" value="Peptidase_aspartic_dom_sf"/>
</dbReference>
<evidence type="ECO:0000256" key="6">
    <source>
        <dbReference type="ARBA" id="ARBA00022759"/>
    </source>
</evidence>
<evidence type="ECO:0000256" key="7">
    <source>
        <dbReference type="ARBA" id="ARBA00022801"/>
    </source>
</evidence>
<dbReference type="PROSITE" id="PS00141">
    <property type="entry name" value="ASP_PROTEASE"/>
    <property type="match status" value="1"/>
</dbReference>
<dbReference type="PROSITE" id="PS50994">
    <property type="entry name" value="INTEGRASE"/>
    <property type="match status" value="1"/>
</dbReference>
<evidence type="ECO:0000256" key="3">
    <source>
        <dbReference type="ARBA" id="ARBA00022679"/>
    </source>
</evidence>
<dbReference type="Gene3D" id="2.40.70.10">
    <property type="entry name" value="Acid Proteases"/>
    <property type="match status" value="1"/>
</dbReference>
<keyword evidence="5" id="KW-0540">Nuclease</keyword>
<dbReference type="PROSITE" id="PS50878">
    <property type="entry name" value="RT_POL"/>
    <property type="match status" value="1"/>
</dbReference>
<evidence type="ECO:0000256" key="5">
    <source>
        <dbReference type="ARBA" id="ARBA00022722"/>
    </source>
</evidence>
<dbReference type="SUPFAM" id="SSF53098">
    <property type="entry name" value="Ribonuclease H-like"/>
    <property type="match status" value="1"/>
</dbReference>
<dbReference type="GO" id="GO:0006310">
    <property type="term" value="P:DNA recombination"/>
    <property type="evidence" value="ECO:0007669"/>
    <property type="project" value="UniProtKB-KW"/>
</dbReference>
<evidence type="ECO:0000313" key="14">
    <source>
        <dbReference type="Proteomes" id="UP001623348"/>
    </source>
</evidence>
<dbReference type="EMBL" id="BAAFJT010000262">
    <property type="protein sequence ID" value="GAB0208435.1"/>
    <property type="molecule type" value="Genomic_DNA"/>
</dbReference>
<dbReference type="GO" id="GO:0003964">
    <property type="term" value="F:RNA-directed DNA polymerase activity"/>
    <property type="evidence" value="ECO:0007669"/>
    <property type="project" value="UniProtKB-KW"/>
</dbReference>
<evidence type="ECO:0000256" key="9">
    <source>
        <dbReference type="ARBA" id="ARBA00023172"/>
    </source>
</evidence>
<evidence type="ECO:0000313" key="13">
    <source>
        <dbReference type="EMBL" id="GAB0208435.1"/>
    </source>
</evidence>
<dbReference type="CDD" id="cd00303">
    <property type="entry name" value="retropepsin_like"/>
    <property type="match status" value="1"/>
</dbReference>
<comment type="similarity">
    <text evidence="1">Belongs to the beta type-B retroviral polymerase family. HERV class-II K(HML-2) pol subfamily.</text>
</comment>
<evidence type="ECO:0000259" key="11">
    <source>
        <dbReference type="PROSITE" id="PS50879"/>
    </source>
</evidence>
<feature type="domain" description="Reverse transcriptase" evidence="10">
    <location>
        <begin position="157"/>
        <end position="365"/>
    </location>
</feature>
<keyword evidence="9" id="KW-0233">DNA recombination</keyword>
<accession>A0ABC9YEE3</accession>
<dbReference type="Gene3D" id="3.30.70.270">
    <property type="match status" value="1"/>
</dbReference>
<name>A0ABC9YEE3_GRUJA</name>
<keyword evidence="8" id="KW-0695">RNA-directed DNA polymerase</keyword>
<dbReference type="SUPFAM" id="SSF56672">
    <property type="entry name" value="DNA/RNA polymerases"/>
    <property type="match status" value="1"/>
</dbReference>
<dbReference type="Gene3D" id="3.10.10.10">
    <property type="entry name" value="HIV Type 1 Reverse Transcriptase, subunit A, domain 1"/>
    <property type="match status" value="1"/>
</dbReference>
<feature type="domain" description="RNase H type-1" evidence="11">
    <location>
        <begin position="359"/>
        <end position="508"/>
    </location>
</feature>
<evidence type="ECO:0000259" key="12">
    <source>
        <dbReference type="PROSITE" id="PS50994"/>
    </source>
</evidence>
<dbReference type="GO" id="GO:0004523">
    <property type="term" value="F:RNA-DNA hybrid ribonuclease activity"/>
    <property type="evidence" value="ECO:0007669"/>
    <property type="project" value="UniProtKB-EC"/>
</dbReference>
<gene>
    <name evidence="13" type="ORF">GRJ2_003309200</name>
</gene>
<sequence>MSDPQEYKALVDTGAQCTLMPLSYEGAEPISISGVTGGSQQLTVLEAEVSLTGKDWEKHPIVTGPEAPCILGIDYLRRGYFKDPKGYRWAFGIAALEMEEIEQLSTLPGLSEDPSIVGLLRVEEQQVPATTTTVHRRQYRTNRDSLVPIHKLIHQLEGQGVISRTRSPFNSPIWPVRKSNGEWRLTVDYGGLNEVTLPMSAARLDMLELQYELESKAAKWYATNDTANAFFSIPLAAECRPQFAFAWRGIQYTWNRLPQGWKHSPTICHGLIQRAYEQGEAPEHLRYIEDIIIWGSMAEEVFEKGKKIIQILLKAGFAIKRRILEVITDWPEGKDFRMSPEEEVTRAEEAPPYNKLPENEKQYTLFTDGSCRIVGKHRRWKAAVWSPTQQVAEAAEGQGELSQFAEVKAIQLALDIAEREKWPMLYLYTDSWMVANALWGWLQQWKQSNWQRRGKPIWAAPLWQDIAAQLEKLVVKVRHVDAHIPKSQATEEHQNNQQVDQAAKIEVAQVDLDWQHKGELFIARWAHDTSGHQGRDATYRWARDRGVDLSMDAISQVIHQCETCAAIKQAKRVKPLWYGGRWLKYQYGEAWQIDYITLPQSRQGKRYVLTMVEATTGWLETYPVPHATAQNTILGLEKQVLWQHGTPERIESDNGTHFRNNLIDTWAKEHGIEWVYHIPYHAPASGKIERYNGLLKTTLRAVGGGTLKHWDTHLAKATWLVNTRGSANRAGPAQSKLPQPVEGDKVPVVRMKNMLGKTVWVSPASDKSKPICGIAFAQGPGCTWWVMRKDGEVRCVPQGDLILGENSQ</sequence>
<dbReference type="Proteomes" id="UP001623348">
    <property type="component" value="Unassembled WGS sequence"/>
</dbReference>
<keyword evidence="3" id="KW-0808">Transferase</keyword>
<dbReference type="Pfam" id="PF00078">
    <property type="entry name" value="RVT_1"/>
    <property type="match status" value="1"/>
</dbReference>
<evidence type="ECO:0000256" key="2">
    <source>
        <dbReference type="ARBA" id="ARBA00012180"/>
    </source>
</evidence>
<feature type="domain" description="Integrase catalytic" evidence="12">
    <location>
        <begin position="571"/>
        <end position="746"/>
    </location>
</feature>
<dbReference type="InterPro" id="IPR012337">
    <property type="entry name" value="RNaseH-like_sf"/>
</dbReference>
<dbReference type="Pfam" id="PF00075">
    <property type="entry name" value="RNase_H"/>
    <property type="match status" value="1"/>
</dbReference>
<protein>
    <recommendedName>
        <fullName evidence="2">ribonuclease H</fullName>
        <ecNumber evidence="2">3.1.26.4</ecNumber>
    </recommendedName>
</protein>
<dbReference type="AlphaFoldDB" id="A0ABC9YEE3"/>
<dbReference type="InterPro" id="IPR043502">
    <property type="entry name" value="DNA/RNA_pol_sf"/>
</dbReference>
<evidence type="ECO:0000259" key="10">
    <source>
        <dbReference type="PROSITE" id="PS50878"/>
    </source>
</evidence>
<dbReference type="InterPro" id="IPR001584">
    <property type="entry name" value="Integrase_cat-core"/>
</dbReference>
<dbReference type="InterPro" id="IPR043128">
    <property type="entry name" value="Rev_trsase/Diguanyl_cyclase"/>
</dbReference>
<keyword evidence="7" id="KW-0378">Hydrolase</keyword>
<dbReference type="Pfam" id="PF00665">
    <property type="entry name" value="rve"/>
    <property type="match status" value="1"/>
</dbReference>
<proteinExistence type="inferred from homology"/>
<keyword evidence="14" id="KW-1185">Reference proteome</keyword>
<dbReference type="SUPFAM" id="SSF50630">
    <property type="entry name" value="Acid proteases"/>
    <property type="match status" value="1"/>
</dbReference>